<dbReference type="GO" id="GO:0141098">
    <property type="term" value="F:tRNA (cytidine(34)-2'-O)-methyltransferase activity"/>
    <property type="evidence" value="ECO:0007669"/>
    <property type="project" value="RHEA"/>
</dbReference>
<dbReference type="PIRSF" id="PIRSF029256">
    <property type="entry name" value="SpoU_TrmH_prd"/>
    <property type="match status" value="1"/>
</dbReference>
<proteinExistence type="inferred from homology"/>
<evidence type="ECO:0000256" key="1">
    <source>
        <dbReference type="ARBA" id="ARBA00022490"/>
    </source>
</evidence>
<evidence type="ECO:0000256" key="7">
    <source>
        <dbReference type="PIRSR" id="PIRSR029256-1"/>
    </source>
</evidence>
<dbReference type="GO" id="GO:0003723">
    <property type="term" value="F:RNA binding"/>
    <property type="evidence" value="ECO:0007669"/>
    <property type="project" value="InterPro"/>
</dbReference>
<name>A0A1U7NL22_9FIRM</name>
<evidence type="ECO:0000313" key="9">
    <source>
        <dbReference type="EMBL" id="OLU45296.1"/>
    </source>
</evidence>
<dbReference type="InterPro" id="IPR001537">
    <property type="entry name" value="SpoU_MeTrfase"/>
</dbReference>
<comment type="catalytic activity">
    <reaction evidence="6">
        <text>cytidine(34) in tRNA + S-adenosyl-L-methionine = 2'-O-methylcytidine(34) in tRNA + S-adenosyl-L-homocysteine + H(+)</text>
        <dbReference type="Rhea" id="RHEA:43084"/>
        <dbReference type="Rhea" id="RHEA-COMP:10331"/>
        <dbReference type="Rhea" id="RHEA-COMP:10332"/>
        <dbReference type="ChEBI" id="CHEBI:15378"/>
        <dbReference type="ChEBI" id="CHEBI:57856"/>
        <dbReference type="ChEBI" id="CHEBI:59789"/>
        <dbReference type="ChEBI" id="CHEBI:74495"/>
        <dbReference type="ChEBI" id="CHEBI:82748"/>
        <dbReference type="EC" id="2.1.1.207"/>
    </reaction>
</comment>
<dbReference type="GO" id="GO:0005737">
    <property type="term" value="C:cytoplasm"/>
    <property type="evidence" value="ECO:0007669"/>
    <property type="project" value="UniProtKB-SubCell"/>
</dbReference>
<dbReference type="SUPFAM" id="SSF75217">
    <property type="entry name" value="alpha/beta knot"/>
    <property type="match status" value="1"/>
</dbReference>
<dbReference type="OrthoDB" id="9789043at2"/>
<dbReference type="EMBL" id="MPKA01000087">
    <property type="protein sequence ID" value="OLU45296.1"/>
    <property type="molecule type" value="Genomic_DNA"/>
</dbReference>
<dbReference type="GO" id="GO:0002130">
    <property type="term" value="P:wobble position ribose methylation"/>
    <property type="evidence" value="ECO:0007669"/>
    <property type="project" value="TreeGrafter"/>
</dbReference>
<dbReference type="GO" id="GO:0042802">
    <property type="term" value="F:identical protein binding"/>
    <property type="evidence" value="ECO:0007669"/>
    <property type="project" value="UniProtKB-ARBA"/>
</dbReference>
<keyword evidence="4 6" id="KW-0949">S-adenosyl-L-methionine</keyword>
<comment type="function">
    <text evidence="6">Could methylate the ribose at the nucleotide 34 wobble position in tRNA.</text>
</comment>
<dbReference type="GeneID" id="78276105"/>
<keyword evidence="5 6" id="KW-0819">tRNA processing</keyword>
<dbReference type="AlphaFoldDB" id="A0A1U7NL22"/>
<evidence type="ECO:0000256" key="2">
    <source>
        <dbReference type="ARBA" id="ARBA00022603"/>
    </source>
</evidence>
<dbReference type="InterPro" id="IPR016914">
    <property type="entry name" value="TrmL"/>
</dbReference>
<protein>
    <recommendedName>
        <fullName evidence="6">Putative tRNA (cytidine(34)-2'-O)-methyltransferase</fullName>
        <ecNumber evidence="6">2.1.1.207</ecNumber>
    </recommendedName>
    <alternativeName>
        <fullName evidence="6">tRNA (cytidine/uridine-2'-O-)-methyltransferase</fullName>
    </alternativeName>
</protein>
<keyword evidence="10" id="KW-1185">Reference proteome</keyword>
<evidence type="ECO:0000259" key="8">
    <source>
        <dbReference type="Pfam" id="PF00588"/>
    </source>
</evidence>
<dbReference type="Proteomes" id="UP000186705">
    <property type="component" value="Unassembled WGS sequence"/>
</dbReference>
<accession>A0A1U7NL22</accession>
<evidence type="ECO:0000256" key="4">
    <source>
        <dbReference type="ARBA" id="ARBA00022691"/>
    </source>
</evidence>
<feature type="binding site" evidence="6 7">
    <location>
        <position position="124"/>
    </location>
    <ligand>
        <name>S-adenosyl-L-methionine</name>
        <dbReference type="ChEBI" id="CHEBI:59789"/>
    </ligand>
</feature>
<organism evidence="9 10">
    <name type="scientific">Dubosiella newyorkensis</name>
    <dbReference type="NCBI Taxonomy" id="1862672"/>
    <lineage>
        <taxon>Bacteria</taxon>
        <taxon>Bacillati</taxon>
        <taxon>Bacillota</taxon>
        <taxon>Erysipelotrichia</taxon>
        <taxon>Erysipelotrichales</taxon>
        <taxon>Erysipelotrichaceae</taxon>
        <taxon>Dubosiella</taxon>
    </lineage>
</organism>
<dbReference type="RefSeq" id="WP_076341952.1">
    <property type="nucleotide sequence ID" value="NZ_CAJTMI010000005.1"/>
</dbReference>
<dbReference type="EC" id="2.1.1.207" evidence="6"/>
<evidence type="ECO:0000256" key="6">
    <source>
        <dbReference type="HAMAP-Rule" id="MF_01885"/>
    </source>
</evidence>
<feature type="binding site" evidence="6 7">
    <location>
        <position position="78"/>
    </location>
    <ligand>
        <name>S-adenosyl-L-methionine</name>
        <dbReference type="ChEBI" id="CHEBI:59789"/>
    </ligand>
</feature>
<evidence type="ECO:0000256" key="3">
    <source>
        <dbReference type="ARBA" id="ARBA00022679"/>
    </source>
</evidence>
<dbReference type="FunFam" id="3.40.1280.10:FF:000002">
    <property type="entry name" value="Peptidylprolyl isomerase"/>
    <property type="match status" value="1"/>
</dbReference>
<evidence type="ECO:0000256" key="5">
    <source>
        <dbReference type="ARBA" id="ARBA00022694"/>
    </source>
</evidence>
<dbReference type="PANTHER" id="PTHR42971:SF1">
    <property type="entry name" value="TRNA (CYTIDINE(34)-2'-O)-METHYLTRANSFERASE"/>
    <property type="match status" value="1"/>
</dbReference>
<dbReference type="GO" id="GO:0141102">
    <property type="term" value="F:tRNA (5-carboxymethylaminomethyluridine(34)-2'-O)-methyltransferase activity"/>
    <property type="evidence" value="ECO:0007669"/>
    <property type="project" value="RHEA"/>
</dbReference>
<reference evidence="9 10" key="1">
    <citation type="submission" date="2016-11" db="EMBL/GenBank/DDBJ databases">
        <title>Description of two novel members of the family Erysipelotrichaceae: Ileibacterium lipovorans gen. nov., sp. nov. and Dubosiella newyorkensis, gen. nov., sp. nov.</title>
        <authorList>
            <person name="Cox L.M."/>
            <person name="Sohn J."/>
            <person name="Tyrrell K.L."/>
            <person name="Citron D.M."/>
            <person name="Lawson P.A."/>
            <person name="Patel N.B."/>
            <person name="Iizumi T."/>
            <person name="Perez-Perez G.I."/>
            <person name="Goldstein E.J."/>
            <person name="Blaser M.J."/>
        </authorList>
    </citation>
    <scope>NUCLEOTIDE SEQUENCE [LARGE SCALE GENOMIC DNA]</scope>
    <source>
        <strain evidence="9 10">NYU-BL-A4</strain>
    </source>
</reference>
<feature type="binding site" evidence="6 7">
    <location>
        <position position="132"/>
    </location>
    <ligand>
        <name>S-adenosyl-L-methionine</name>
        <dbReference type="ChEBI" id="CHEBI:59789"/>
    </ligand>
</feature>
<dbReference type="InterPro" id="IPR029026">
    <property type="entry name" value="tRNA_m1G_MTases_N"/>
</dbReference>
<comment type="similarity">
    <text evidence="6">Belongs to the class IV-like SAM-binding methyltransferase superfamily. RNA methyltransferase TrmH family. TrmL subfamily.</text>
</comment>
<comment type="subcellular location">
    <subcellularLocation>
        <location evidence="6">Cytoplasm</location>
    </subcellularLocation>
</comment>
<dbReference type="HAMAP" id="MF_01885">
    <property type="entry name" value="tRNA_methyltr_TrmL"/>
    <property type="match status" value="1"/>
</dbReference>
<sequence>MIHVVLYEPEIPGNTGNIIRTCMATGSRLHLIEPLGFSMSEKHLRRSGMDYIKEADIHIHPDWAAFLKANPDASMYFMTRYGKKAPSEFDFRKEEGDIYLVLGKESTGIDKSILKGHLDRCMRLPMVPNARSLNLSNSAAIVVYEVLRQLDYPFLSKSEQLKGEDFLETFDQD</sequence>
<feature type="domain" description="tRNA/rRNA methyltransferase SpoU type" evidence="8">
    <location>
        <begin position="2"/>
        <end position="144"/>
    </location>
</feature>
<feature type="binding site" evidence="6 7">
    <location>
        <position position="103"/>
    </location>
    <ligand>
        <name>S-adenosyl-L-methionine</name>
        <dbReference type="ChEBI" id="CHEBI:59789"/>
    </ligand>
</feature>
<dbReference type="CDD" id="cd18094">
    <property type="entry name" value="SpoU-like_TrmL"/>
    <property type="match status" value="1"/>
</dbReference>
<dbReference type="PANTHER" id="PTHR42971">
    <property type="entry name" value="TRNA (CYTIDINE(34)-2'-O)-METHYLTRANSFERASE"/>
    <property type="match status" value="1"/>
</dbReference>
<dbReference type="InterPro" id="IPR029028">
    <property type="entry name" value="Alpha/beta_knot_MTases"/>
</dbReference>
<dbReference type="Gene3D" id="3.40.1280.10">
    <property type="match status" value="1"/>
</dbReference>
<keyword evidence="2 6" id="KW-0489">Methyltransferase</keyword>
<keyword evidence="1 6" id="KW-0963">Cytoplasm</keyword>
<comment type="catalytic activity">
    <reaction evidence="6">
        <text>5-carboxymethylaminomethyluridine(34) in tRNA(Leu) + S-adenosyl-L-methionine = 5-carboxymethylaminomethyl-2'-O-methyluridine(34) in tRNA(Leu) + S-adenosyl-L-homocysteine + H(+)</text>
        <dbReference type="Rhea" id="RHEA:43088"/>
        <dbReference type="Rhea" id="RHEA-COMP:10333"/>
        <dbReference type="Rhea" id="RHEA-COMP:10334"/>
        <dbReference type="ChEBI" id="CHEBI:15378"/>
        <dbReference type="ChEBI" id="CHEBI:57856"/>
        <dbReference type="ChEBI" id="CHEBI:59789"/>
        <dbReference type="ChEBI" id="CHEBI:74508"/>
        <dbReference type="ChEBI" id="CHEBI:74511"/>
        <dbReference type="EC" id="2.1.1.207"/>
    </reaction>
</comment>
<dbReference type="Pfam" id="PF00588">
    <property type="entry name" value="SpoU_methylase"/>
    <property type="match status" value="1"/>
</dbReference>
<keyword evidence="3 6" id="KW-0808">Transferase</keyword>
<evidence type="ECO:0000313" key="10">
    <source>
        <dbReference type="Proteomes" id="UP000186705"/>
    </source>
</evidence>
<comment type="caution">
    <text evidence="9">The sequence shown here is derived from an EMBL/GenBank/DDBJ whole genome shotgun (WGS) entry which is preliminary data.</text>
</comment>
<gene>
    <name evidence="9" type="ORF">BO225_09150</name>
</gene>
<dbReference type="STRING" id="1862672.BO225_09150"/>